<evidence type="ECO:0000256" key="1">
    <source>
        <dbReference type="SAM" id="MobiDB-lite"/>
    </source>
</evidence>
<dbReference type="Proteomes" id="UP001500908">
    <property type="component" value="Unassembled WGS sequence"/>
</dbReference>
<proteinExistence type="predicted"/>
<organism evidence="3 4">
    <name type="scientific">Salinactinospora qingdaonensis</name>
    <dbReference type="NCBI Taxonomy" id="702744"/>
    <lineage>
        <taxon>Bacteria</taxon>
        <taxon>Bacillati</taxon>
        <taxon>Actinomycetota</taxon>
        <taxon>Actinomycetes</taxon>
        <taxon>Streptosporangiales</taxon>
        <taxon>Nocardiopsidaceae</taxon>
        <taxon>Salinactinospora</taxon>
    </lineage>
</organism>
<dbReference type="EMBL" id="BAABDD010000001">
    <property type="protein sequence ID" value="GAA3724175.1"/>
    <property type="molecule type" value="Genomic_DNA"/>
</dbReference>
<feature type="compositionally biased region" description="Basic and acidic residues" evidence="1">
    <location>
        <begin position="404"/>
        <end position="413"/>
    </location>
</feature>
<dbReference type="RefSeq" id="WP_344966227.1">
    <property type="nucleotide sequence ID" value="NZ_BAABDD010000001.1"/>
</dbReference>
<evidence type="ECO:0000313" key="3">
    <source>
        <dbReference type="EMBL" id="GAA3724175.1"/>
    </source>
</evidence>
<keyword evidence="4" id="KW-1185">Reference proteome</keyword>
<sequence length="413" mass="43673">MSTAQENLPQQPAAVLAEISEAIGLQEGAAGVRAVVWAFHQVGAASTREVSRRTGLPVPIAAAIGNELRRRGLLGRERPSRLTEAGTALLGERGAPPKVEVACAACAGTEITIPAKLREAVSRLADIAAEGPGADLALDQSHCTPETKVRRVLALLRAGVLPGNSLLLVGDDDLISLAVGVVGEVLGVRLTERLAVADISPEILEFISERATSLGVPVEVAEHDLREPLPVRLRHSFDAAMTDPPYTAEGAKLFLSRVIEGLRPGPAHNVFLSFGAKAPTEMLDVQRAITDLGLVTHGLIRNFNEYEGSGILGGTGFLQHLLTTDATAPLFFEGYQGPLYTRDKRGRQRQYICVSCEALIPVGAGARWNAVAELQQAGCPNCGKGPFRPGRLVEPAASGSEDAGADRDARQHD</sequence>
<dbReference type="Pfam" id="PF01861">
    <property type="entry name" value="BpsA_C"/>
    <property type="match status" value="1"/>
</dbReference>
<evidence type="ECO:0000313" key="4">
    <source>
        <dbReference type="Proteomes" id="UP001500908"/>
    </source>
</evidence>
<feature type="domain" description="N(4)-bis(aminopropyl)spermidine synthase C-terminal" evidence="2">
    <location>
        <begin position="120"/>
        <end position="325"/>
    </location>
</feature>
<accession>A0ABP7EY02</accession>
<dbReference type="InterPro" id="IPR029063">
    <property type="entry name" value="SAM-dependent_MTases_sf"/>
</dbReference>
<dbReference type="SUPFAM" id="SSF53335">
    <property type="entry name" value="S-adenosyl-L-methionine-dependent methyltransferases"/>
    <property type="match status" value="1"/>
</dbReference>
<evidence type="ECO:0000259" key="2">
    <source>
        <dbReference type="Pfam" id="PF01861"/>
    </source>
</evidence>
<comment type="caution">
    <text evidence="3">The sequence shown here is derived from an EMBL/GenBank/DDBJ whole genome shotgun (WGS) entry which is preliminary data.</text>
</comment>
<feature type="region of interest" description="Disordered" evidence="1">
    <location>
        <begin position="390"/>
        <end position="413"/>
    </location>
</feature>
<dbReference type="InterPro" id="IPR002723">
    <property type="entry name" value="BpsA_C"/>
</dbReference>
<name>A0ABP7EY02_9ACTN</name>
<dbReference type="PANTHER" id="PTHR23290">
    <property type="entry name" value="RRNA N6-ADENOSINE-METHYLTRANSFERASE METTL5"/>
    <property type="match status" value="1"/>
</dbReference>
<gene>
    <name evidence="3" type="ORF">GCM10022402_01000</name>
</gene>
<protein>
    <submittedName>
        <fullName evidence="3">Bis-aminopropyl spermidine synthase family protein</fullName>
    </submittedName>
</protein>
<dbReference type="InterPro" id="IPR051720">
    <property type="entry name" value="rRNA_MeTrfase/Polyamine_Synth"/>
</dbReference>
<reference evidence="4" key="1">
    <citation type="journal article" date="2019" name="Int. J. Syst. Evol. Microbiol.">
        <title>The Global Catalogue of Microorganisms (GCM) 10K type strain sequencing project: providing services to taxonomists for standard genome sequencing and annotation.</title>
        <authorList>
            <consortium name="The Broad Institute Genomics Platform"/>
            <consortium name="The Broad Institute Genome Sequencing Center for Infectious Disease"/>
            <person name="Wu L."/>
            <person name="Ma J."/>
        </authorList>
    </citation>
    <scope>NUCLEOTIDE SEQUENCE [LARGE SCALE GENOMIC DNA]</scope>
    <source>
        <strain evidence="4">JCM 17137</strain>
    </source>
</reference>
<dbReference type="Gene3D" id="3.40.50.150">
    <property type="entry name" value="Vaccinia Virus protein VP39"/>
    <property type="match status" value="1"/>
</dbReference>
<dbReference type="PANTHER" id="PTHR23290:SF0">
    <property type="entry name" value="RRNA N6-ADENOSINE-METHYLTRANSFERASE METTL5"/>
    <property type="match status" value="1"/>
</dbReference>